<dbReference type="SUPFAM" id="SSF64571">
    <property type="entry name" value="Cellulose docking domain, dockering"/>
    <property type="match status" value="3"/>
</dbReference>
<dbReference type="OrthoDB" id="10262892at2759"/>
<dbReference type="GO" id="GO:0016787">
    <property type="term" value="F:hydrolase activity"/>
    <property type="evidence" value="ECO:0007669"/>
    <property type="project" value="UniProtKB-KW"/>
</dbReference>
<dbReference type="STRING" id="1754190.A0A1Y2BAK1"/>
<organism evidence="5 6">
    <name type="scientific">Neocallimastix californiae</name>
    <dbReference type="NCBI Taxonomy" id="1754190"/>
    <lineage>
        <taxon>Eukaryota</taxon>
        <taxon>Fungi</taxon>
        <taxon>Fungi incertae sedis</taxon>
        <taxon>Chytridiomycota</taxon>
        <taxon>Chytridiomycota incertae sedis</taxon>
        <taxon>Neocallimastigomycetes</taxon>
        <taxon>Neocallimastigales</taxon>
        <taxon>Neocallimastigaceae</taxon>
        <taxon>Neocallimastix</taxon>
    </lineage>
</organism>
<dbReference type="InterPro" id="IPR002883">
    <property type="entry name" value="CBM10/Dockerin_dom"/>
</dbReference>
<keyword evidence="2" id="KW-0677">Repeat</keyword>
<evidence type="ECO:0000259" key="4">
    <source>
        <dbReference type="PROSITE" id="PS51763"/>
    </source>
</evidence>
<reference evidence="5 6" key="1">
    <citation type="submission" date="2016-08" db="EMBL/GenBank/DDBJ databases">
        <title>A Parts List for Fungal Cellulosomes Revealed by Comparative Genomics.</title>
        <authorList>
            <consortium name="DOE Joint Genome Institute"/>
            <person name="Haitjema C.H."/>
            <person name="Gilmore S.P."/>
            <person name="Henske J.K."/>
            <person name="Solomon K.V."/>
            <person name="De Groot R."/>
            <person name="Kuo A."/>
            <person name="Mondo S.J."/>
            <person name="Salamov A.A."/>
            <person name="Labutti K."/>
            <person name="Zhao Z."/>
            <person name="Chiniquy J."/>
            <person name="Barry K."/>
            <person name="Brewer H.M."/>
            <person name="Purvine S.O."/>
            <person name="Wright A.T."/>
            <person name="Boxma B."/>
            <person name="Van Alen T."/>
            <person name="Hackstein J.H."/>
            <person name="Baker S.E."/>
            <person name="Grigoriev I.V."/>
            <person name="O'Malley M.A."/>
        </authorList>
    </citation>
    <scope>NUCLEOTIDE SEQUENCE [LARGE SCALE GENOMIC DNA]</scope>
    <source>
        <strain evidence="5 6">G1</strain>
    </source>
</reference>
<feature type="domain" description="CBM10" evidence="4">
    <location>
        <begin position="595"/>
        <end position="638"/>
    </location>
</feature>
<proteinExistence type="predicted"/>
<evidence type="ECO:0000256" key="2">
    <source>
        <dbReference type="ARBA" id="ARBA00022737"/>
    </source>
</evidence>
<dbReference type="AlphaFoldDB" id="A0A1Y2BAK1"/>
<dbReference type="PROSITE" id="PS51763">
    <property type="entry name" value="CBM10"/>
    <property type="match status" value="4"/>
</dbReference>
<keyword evidence="1" id="KW-0732">Signal</keyword>
<dbReference type="EMBL" id="MCOG01000167">
    <property type="protein sequence ID" value="ORY31881.1"/>
    <property type="molecule type" value="Genomic_DNA"/>
</dbReference>
<evidence type="ECO:0000313" key="5">
    <source>
        <dbReference type="EMBL" id="ORY31881.1"/>
    </source>
</evidence>
<feature type="domain" description="CBM10" evidence="4">
    <location>
        <begin position="692"/>
        <end position="726"/>
    </location>
</feature>
<dbReference type="Pfam" id="PF02013">
    <property type="entry name" value="CBM_10"/>
    <property type="match status" value="1"/>
</dbReference>
<comment type="caution">
    <text evidence="5">The sequence shown here is derived from an EMBL/GenBank/DDBJ whole genome shotgun (WGS) entry which is preliminary data.</text>
</comment>
<accession>A0A1Y2BAK1</accession>
<feature type="domain" description="CBM10" evidence="4">
    <location>
        <begin position="647"/>
        <end position="688"/>
    </location>
</feature>
<dbReference type="Proteomes" id="UP000193920">
    <property type="component" value="Unassembled WGS sequence"/>
</dbReference>
<dbReference type="PANTHER" id="PTHR40050">
    <property type="entry name" value="INNER SPORE COAT PROTEIN H"/>
    <property type="match status" value="1"/>
</dbReference>
<name>A0A1Y2BAK1_9FUNG</name>
<sequence>MKFNFINTLFFPLAIGKSIVDSDFYNGFKRAEIFEKTDFVLPTVRITLPEEDYKILNLRYQCEKDMNLSSLKRNDDCYTAPWINLKDIIESAFSKKFINKSKIDQNYLDLINNGNITLSDFETILKKYSTYSLEQMFSPSYGLVETPSKPEFEVEKAQMTFELNGEITEIPEIKFSIGGNNSKKYQKLGYNIKIKKGELYGRKQLRLRAFVIDPSFIRDKLGNDIVNALGLPSLSSNFAHLYINGRFMGLYSIKDAYKAHWIEANFGEKSTEHLYTCDYGKNPYFNCVNDDDKITDDTEYKEFMDRLTKSKTREELDQFFDSETYIRWQVVKYLFGSWDHHSNIHNIYLYKRKDGIWTQFLYDYDNSFGSLQGPNTKRTFYDEIVKYYKEPSPLIDVLQIYDNSTEFKKILEESLEKVFNPKKLFPHIDEIKEFLDPYIKEDRTPDANGQLPGRFPRALTYYEDKYSYDDFKDNTEYTRVKIRYRSSEEKILALKQWILERYLFACDAYKLNCASSIDYAKSIKYTVETVIHEHVFSGCKQTEYNCCVFSTTENVQTTEEGKWGVEFNKWCLIDDDFKNSNGSNTSNPSNDSKSTCWSEAYGYHCCKNPDTVLIEPRSKSNPGREWYGVEDNKWCGIAEYPEEKEKECWSSIFGYPCCQSKDTKPDKRHNYLNYRWYGHENGKRCGITDLQACPYNDKYKCCSHCNVSYTDSTKWGIENNHWCHIPSTCDLTV</sequence>
<keyword evidence="3" id="KW-0378">Hydrolase</keyword>
<gene>
    <name evidence="5" type="ORF">LY90DRAFT_705262</name>
</gene>
<protein>
    <recommendedName>
        <fullName evidence="4">CBM10 domain-containing protein</fullName>
    </recommendedName>
</protein>
<evidence type="ECO:0000256" key="3">
    <source>
        <dbReference type="ARBA" id="ARBA00022801"/>
    </source>
</evidence>
<feature type="domain" description="CBM10" evidence="4">
    <location>
        <begin position="538"/>
        <end position="574"/>
    </location>
</feature>
<evidence type="ECO:0000256" key="1">
    <source>
        <dbReference type="ARBA" id="ARBA00022729"/>
    </source>
</evidence>
<dbReference type="InterPro" id="IPR009034">
    <property type="entry name" value="Dockerin_dom_fun_sf"/>
</dbReference>
<keyword evidence="6" id="KW-1185">Reference proteome</keyword>
<dbReference type="Gene3D" id="3.90.1220.10">
    <property type="entry name" value="Cellulose docking domain, dockering"/>
    <property type="match status" value="4"/>
</dbReference>
<dbReference type="InterPro" id="IPR014867">
    <property type="entry name" value="Spore_coat_CotH_CotH2/3/7"/>
</dbReference>
<evidence type="ECO:0000313" key="6">
    <source>
        <dbReference type="Proteomes" id="UP000193920"/>
    </source>
</evidence>
<dbReference type="Pfam" id="PF08757">
    <property type="entry name" value="CotH"/>
    <property type="match status" value="1"/>
</dbReference>
<dbReference type="PANTHER" id="PTHR40050:SF1">
    <property type="entry name" value="INNER SPORE COAT PROTEIN H"/>
    <property type="match status" value="1"/>
</dbReference>